<evidence type="ECO:0008006" key="3">
    <source>
        <dbReference type="Google" id="ProtNLM"/>
    </source>
</evidence>
<keyword evidence="2" id="KW-1185">Reference proteome</keyword>
<gene>
    <name evidence="1" type="ORF">OG814_40365</name>
</gene>
<organism evidence="1 2">
    <name type="scientific">Streptomyces zaomyceticus</name>
    <dbReference type="NCBI Taxonomy" id="68286"/>
    <lineage>
        <taxon>Bacteria</taxon>
        <taxon>Bacillati</taxon>
        <taxon>Actinomycetota</taxon>
        <taxon>Actinomycetes</taxon>
        <taxon>Kitasatosporales</taxon>
        <taxon>Streptomycetaceae</taxon>
        <taxon>Streptomyces</taxon>
    </lineage>
</organism>
<evidence type="ECO:0000313" key="2">
    <source>
        <dbReference type="Proteomes" id="UP001622594"/>
    </source>
</evidence>
<dbReference type="RefSeq" id="WP_327159519.1">
    <property type="nucleotide sequence ID" value="NZ_CP108062.1"/>
</dbReference>
<name>A0ABZ1LLA7_9ACTN</name>
<evidence type="ECO:0000313" key="1">
    <source>
        <dbReference type="EMBL" id="WTR75075.1"/>
    </source>
</evidence>
<sequence>MERVIDLDQAAAVIAERAVRWLAAGLRVGQVTWLDETAPWPQRLETDRTLVSDPHSVGVLISGPGDAGLSVVLFRGGWADVDYFDGLDDGGPIPAFGITSASAFGTYLDQ</sequence>
<proteinExistence type="predicted"/>
<protein>
    <recommendedName>
        <fullName evidence="3">Immunity protein 35 domain-containing protein</fullName>
    </recommendedName>
</protein>
<accession>A0ABZ1LLA7</accession>
<reference evidence="1 2" key="1">
    <citation type="submission" date="2022-10" db="EMBL/GenBank/DDBJ databases">
        <title>The complete genomes of actinobacterial strains from the NBC collection.</title>
        <authorList>
            <person name="Joergensen T.S."/>
            <person name="Alvarez Arevalo M."/>
            <person name="Sterndorff E.B."/>
            <person name="Faurdal D."/>
            <person name="Vuksanovic O."/>
            <person name="Mourched A.-S."/>
            <person name="Charusanti P."/>
            <person name="Shaw S."/>
            <person name="Blin K."/>
            <person name="Weber T."/>
        </authorList>
    </citation>
    <scope>NUCLEOTIDE SEQUENCE [LARGE SCALE GENOMIC DNA]</scope>
    <source>
        <strain evidence="1 2">NBC_00123</strain>
    </source>
</reference>
<dbReference type="EMBL" id="CP108188">
    <property type="protein sequence ID" value="WTR75075.1"/>
    <property type="molecule type" value="Genomic_DNA"/>
</dbReference>
<dbReference type="Proteomes" id="UP001622594">
    <property type="component" value="Chromosome"/>
</dbReference>